<keyword evidence="1" id="KW-0732">Signal</keyword>
<protein>
    <submittedName>
        <fullName evidence="3">Peptidoglycan/xylan/chitin deacetylase (PgdA/CDA1 family)</fullName>
    </submittedName>
</protein>
<keyword evidence="4" id="KW-1185">Reference proteome</keyword>
<feature type="signal peptide" evidence="1">
    <location>
        <begin position="1"/>
        <end position="33"/>
    </location>
</feature>
<proteinExistence type="predicted"/>
<dbReference type="GO" id="GO:0016810">
    <property type="term" value="F:hydrolase activity, acting on carbon-nitrogen (but not peptide) bonds"/>
    <property type="evidence" value="ECO:0007669"/>
    <property type="project" value="InterPro"/>
</dbReference>
<evidence type="ECO:0000256" key="1">
    <source>
        <dbReference type="SAM" id="SignalP"/>
    </source>
</evidence>
<gene>
    <name evidence="3" type="ORF">HNR12_001508</name>
</gene>
<feature type="chain" id="PRO_5032729692" evidence="1">
    <location>
        <begin position="34"/>
        <end position="247"/>
    </location>
</feature>
<dbReference type="PROSITE" id="PS51677">
    <property type="entry name" value="NODB"/>
    <property type="match status" value="1"/>
</dbReference>
<dbReference type="Proteomes" id="UP000575985">
    <property type="component" value="Unassembled WGS sequence"/>
</dbReference>
<name>A0A853BKZ5_9ACTN</name>
<sequence>MTTVRRRRPGRLLALLLTSTVALTLCAAPPAQAAGATAAAKPGRTGPATPDIVDSTPGGGQALALTFDDGPDPRNTPRLLEVLREHRVKAVFCLWGEHVRQHPDLVRRIARDGHTLCNHTMRHDDMSTWSAADIRADLRATNAAIRDAVPRARIPYFRAPYGAWGQTPQVAADMGMQPLGWRLAVEDWEPPGTGELVRRLEEGAAPGAVVLLHDGGGDRSQTVDAVDQVIPRLQAQGWHFTRPARRG</sequence>
<dbReference type="SUPFAM" id="SSF88713">
    <property type="entry name" value="Glycoside hydrolase/deacetylase"/>
    <property type="match status" value="1"/>
</dbReference>
<feature type="domain" description="NodB homology" evidence="2">
    <location>
        <begin position="61"/>
        <end position="241"/>
    </location>
</feature>
<dbReference type="GO" id="GO:0005975">
    <property type="term" value="P:carbohydrate metabolic process"/>
    <property type="evidence" value="ECO:0007669"/>
    <property type="project" value="InterPro"/>
</dbReference>
<dbReference type="InterPro" id="IPR050248">
    <property type="entry name" value="Polysacc_deacetylase_ArnD"/>
</dbReference>
<dbReference type="InterPro" id="IPR011330">
    <property type="entry name" value="Glyco_hydro/deAcase_b/a-brl"/>
</dbReference>
<dbReference type="EMBL" id="JACCFO010000001">
    <property type="protein sequence ID" value="NYI95231.1"/>
    <property type="molecule type" value="Genomic_DNA"/>
</dbReference>
<dbReference type="InterPro" id="IPR002509">
    <property type="entry name" value="NODB_dom"/>
</dbReference>
<dbReference type="CDD" id="cd10917">
    <property type="entry name" value="CE4_NodB_like_6s_7s"/>
    <property type="match status" value="1"/>
</dbReference>
<evidence type="ECO:0000259" key="2">
    <source>
        <dbReference type="PROSITE" id="PS51677"/>
    </source>
</evidence>
<dbReference type="AlphaFoldDB" id="A0A853BKZ5"/>
<comment type="caution">
    <text evidence="3">The sequence shown here is derived from an EMBL/GenBank/DDBJ whole genome shotgun (WGS) entry which is preliminary data.</text>
</comment>
<reference evidence="3 4" key="1">
    <citation type="submission" date="2020-07" db="EMBL/GenBank/DDBJ databases">
        <title>Sequencing the genomes of 1000 actinobacteria strains.</title>
        <authorList>
            <person name="Klenk H.-P."/>
        </authorList>
    </citation>
    <scope>NUCLEOTIDE SEQUENCE [LARGE SCALE GENOMIC DNA]</scope>
    <source>
        <strain evidence="3 4">DSM 45927</strain>
    </source>
</reference>
<dbReference type="Pfam" id="PF01522">
    <property type="entry name" value="Polysacc_deac_1"/>
    <property type="match status" value="1"/>
</dbReference>
<dbReference type="RefSeq" id="WP_179766787.1">
    <property type="nucleotide sequence ID" value="NZ_JACCFO010000001.1"/>
</dbReference>
<evidence type="ECO:0000313" key="4">
    <source>
        <dbReference type="Proteomes" id="UP000575985"/>
    </source>
</evidence>
<evidence type="ECO:0000313" key="3">
    <source>
        <dbReference type="EMBL" id="NYI95231.1"/>
    </source>
</evidence>
<accession>A0A853BKZ5</accession>
<dbReference type="PANTHER" id="PTHR10587">
    <property type="entry name" value="GLYCOSYL TRANSFERASE-RELATED"/>
    <property type="match status" value="1"/>
</dbReference>
<organism evidence="3 4">
    <name type="scientific">Streptomonospora nanhaiensis</name>
    <dbReference type="NCBI Taxonomy" id="1323731"/>
    <lineage>
        <taxon>Bacteria</taxon>
        <taxon>Bacillati</taxon>
        <taxon>Actinomycetota</taxon>
        <taxon>Actinomycetes</taxon>
        <taxon>Streptosporangiales</taxon>
        <taxon>Nocardiopsidaceae</taxon>
        <taxon>Streptomonospora</taxon>
    </lineage>
</organism>
<dbReference type="Gene3D" id="3.20.20.370">
    <property type="entry name" value="Glycoside hydrolase/deacetylase"/>
    <property type="match status" value="1"/>
</dbReference>